<comment type="cofactor">
    <cofactor evidence="15">
        <name>Mg(2+)</name>
        <dbReference type="ChEBI" id="CHEBI:18420"/>
    </cofactor>
    <text evidence="15">Binds 2 magnesium ions per tetramer.</text>
</comment>
<evidence type="ECO:0000259" key="19">
    <source>
        <dbReference type="PROSITE" id="PS51483"/>
    </source>
</evidence>
<dbReference type="HAMAP" id="MF_00283">
    <property type="entry name" value="Phe_tRNA_synth_beta1"/>
    <property type="match status" value="1"/>
</dbReference>
<dbReference type="GO" id="GO:0000049">
    <property type="term" value="F:tRNA binding"/>
    <property type="evidence" value="ECO:0007669"/>
    <property type="project" value="UniProtKB-UniRule"/>
</dbReference>
<dbReference type="Pfam" id="PF17759">
    <property type="entry name" value="tRNA_synthFbeta"/>
    <property type="match status" value="1"/>
</dbReference>
<dbReference type="InterPro" id="IPR002547">
    <property type="entry name" value="tRNA-bd_dom"/>
</dbReference>
<dbReference type="EMBL" id="FQXN01000004">
    <property type="protein sequence ID" value="SHH47752.1"/>
    <property type="molecule type" value="Genomic_DNA"/>
</dbReference>
<dbReference type="InterPro" id="IPR005121">
    <property type="entry name" value="Fdx_antiC-bd"/>
</dbReference>
<dbReference type="InterPro" id="IPR045060">
    <property type="entry name" value="Phe-tRNA-ligase_IIc_bsu"/>
</dbReference>
<reference evidence="21" key="1">
    <citation type="submission" date="2016-11" db="EMBL/GenBank/DDBJ databases">
        <authorList>
            <person name="Varghese N."/>
            <person name="Submissions S."/>
        </authorList>
    </citation>
    <scope>NUCLEOTIDE SEQUENCE [LARGE SCALE GENOMIC DNA]</scope>
    <source>
        <strain evidence="21">DSM 15807</strain>
    </source>
</reference>
<dbReference type="SUPFAM" id="SSF55681">
    <property type="entry name" value="Class II aaRS and biotin synthetases"/>
    <property type="match status" value="1"/>
</dbReference>
<dbReference type="CDD" id="cd00769">
    <property type="entry name" value="PheRS_beta_core"/>
    <property type="match status" value="1"/>
</dbReference>
<keyword evidence="6 15" id="KW-0436">Ligase</keyword>
<dbReference type="InterPro" id="IPR036690">
    <property type="entry name" value="Fdx_antiC-bd_sf"/>
</dbReference>
<evidence type="ECO:0000256" key="1">
    <source>
        <dbReference type="ARBA" id="ARBA00004496"/>
    </source>
</evidence>
<dbReference type="PANTHER" id="PTHR10947">
    <property type="entry name" value="PHENYLALANYL-TRNA SYNTHETASE BETA CHAIN AND LEUCINE-RICH REPEAT-CONTAINING PROTEIN 47"/>
    <property type="match status" value="1"/>
</dbReference>
<gene>
    <name evidence="15" type="primary">pheT</name>
    <name evidence="20" type="ORF">SAMN02745199_1257</name>
</gene>
<keyword evidence="8 15" id="KW-0547">Nucleotide-binding</keyword>
<dbReference type="InterPro" id="IPR009061">
    <property type="entry name" value="DNA-bd_dom_put_sf"/>
</dbReference>
<evidence type="ECO:0000313" key="21">
    <source>
        <dbReference type="Proteomes" id="UP000242592"/>
    </source>
</evidence>
<dbReference type="GO" id="GO:0005524">
    <property type="term" value="F:ATP binding"/>
    <property type="evidence" value="ECO:0007669"/>
    <property type="project" value="UniProtKB-UniRule"/>
</dbReference>
<evidence type="ECO:0000256" key="16">
    <source>
        <dbReference type="PROSITE-ProRule" id="PRU00209"/>
    </source>
</evidence>
<dbReference type="GO" id="GO:0004826">
    <property type="term" value="F:phenylalanine-tRNA ligase activity"/>
    <property type="evidence" value="ECO:0007669"/>
    <property type="project" value="UniProtKB-UniRule"/>
</dbReference>
<keyword evidence="10 15" id="KW-0460">Magnesium</keyword>
<evidence type="ECO:0000256" key="5">
    <source>
        <dbReference type="ARBA" id="ARBA00022555"/>
    </source>
</evidence>
<dbReference type="AlphaFoldDB" id="A0A1M5TAK0"/>
<feature type="domain" description="B5" evidence="19">
    <location>
        <begin position="395"/>
        <end position="472"/>
    </location>
</feature>
<proteinExistence type="inferred from homology"/>
<feature type="binding site" evidence="15">
    <location>
        <position position="459"/>
    </location>
    <ligand>
        <name>Mg(2+)</name>
        <dbReference type="ChEBI" id="CHEBI:18420"/>
        <note>shared with alpha subunit</note>
    </ligand>
</feature>
<feature type="binding site" evidence="15">
    <location>
        <position position="456"/>
    </location>
    <ligand>
        <name>Mg(2+)</name>
        <dbReference type="ChEBI" id="CHEBI:18420"/>
        <note>shared with alpha subunit</note>
    </ligand>
</feature>
<evidence type="ECO:0000256" key="14">
    <source>
        <dbReference type="ARBA" id="ARBA00049255"/>
    </source>
</evidence>
<evidence type="ECO:0000256" key="6">
    <source>
        <dbReference type="ARBA" id="ARBA00022598"/>
    </source>
</evidence>
<dbReference type="InterPro" id="IPR045864">
    <property type="entry name" value="aa-tRNA-synth_II/BPL/LPL"/>
</dbReference>
<dbReference type="NCBIfam" id="TIGR00472">
    <property type="entry name" value="pheT_bact"/>
    <property type="match status" value="1"/>
</dbReference>
<dbReference type="Proteomes" id="UP000242592">
    <property type="component" value="Unassembled WGS sequence"/>
</dbReference>
<keyword evidence="21" id="KW-1185">Reference proteome</keyword>
<keyword evidence="7 15" id="KW-0479">Metal-binding</keyword>
<comment type="similarity">
    <text evidence="2 15">Belongs to the phenylalanyl-tRNA synthetase beta subunit family. Type 1 subfamily.</text>
</comment>
<feature type="domain" description="FDX-ACB" evidence="18">
    <location>
        <begin position="694"/>
        <end position="785"/>
    </location>
</feature>
<keyword evidence="4 15" id="KW-0963">Cytoplasm</keyword>
<sequence>MRLSIEWLRDFVNVSASAEEIAEKFSLSGNNIEEMISPFNVSGKIVAGKVIEVQKHPNADRLIVCKVDIGNEIKTIVTGDLSVKEGDIVPLALEGARLGDLVITPRKMRGILSEGMMCSLEELGLEEKSDSVYRFKEKLEPGTDIISYLKLDDKVLDVEITPNRPDCLSVIGLAREVSALFDVDLKMPKGTFEIDGDCDVSVEIESEGCWRYTARVVKGVKVEPSPLWLQRRLIAAGIRPINNVVDITNYVLLETGHPVHAFDLNLLSSKKIVVRDARKGEKILLLDGKEYELTGDEVLITDGERPLALAGIMGGEESGVNENTTDVLLEVAMFDPVRIRKTAKNHGIMSESSYRFERGVDPNDSEYVINRLSELLYKLAGGISTNIVDVYPKRIEPRVINYPKDLTVKVIGEDIDENVQKKILERLGFKVEDIDEKSWKITVPTFRYFDVERPIDIVEEISRIYGNDMLEGEPFRILVGGTGRTKKQKLRYKLKEHMISEGFSEAITLTFVSEAIVDRWNFVNEKVKIKNPINEEMDVVRPTLIYGLLGSLSYNYKRQNRDVKLFEIGKVFKGTSENPVDIEKIAAVAVGRINKYDYTDYRTFTFYNFKGIIDNLSSILRVKFEYKKADIPGFVPTRTAKVILNGKEIGFVGMVDPEIADKFYDVKDEIYVFELSTEDLYENYKEVPSYRESVVYPSVRRDVSFLVPKSFKMGTIIDELFEYNYVEEAGVSDIYTGKGIPEGFTSVTVYCVFRSNEKTLSEDEINEIWTSIKKKLTEKYPIKLRFEEV</sequence>
<evidence type="ECO:0000259" key="17">
    <source>
        <dbReference type="PROSITE" id="PS50886"/>
    </source>
</evidence>
<dbReference type="InterPro" id="IPR005147">
    <property type="entry name" value="tRNA_synthase_B5-dom"/>
</dbReference>
<dbReference type="Gene3D" id="3.50.40.10">
    <property type="entry name" value="Phenylalanyl-trna Synthetase, Chain B, domain 3"/>
    <property type="match status" value="1"/>
</dbReference>
<evidence type="ECO:0000256" key="8">
    <source>
        <dbReference type="ARBA" id="ARBA00022741"/>
    </source>
</evidence>
<keyword evidence="5 16" id="KW-0820">tRNA-binding</keyword>
<evidence type="ECO:0000256" key="2">
    <source>
        <dbReference type="ARBA" id="ARBA00008653"/>
    </source>
</evidence>
<dbReference type="Gene3D" id="3.30.930.10">
    <property type="entry name" value="Bira Bifunctional Protein, Domain 2"/>
    <property type="match status" value="1"/>
</dbReference>
<dbReference type="GO" id="GO:0000287">
    <property type="term" value="F:magnesium ion binding"/>
    <property type="evidence" value="ECO:0007669"/>
    <property type="project" value="UniProtKB-UniRule"/>
</dbReference>
<dbReference type="GO" id="GO:0009328">
    <property type="term" value="C:phenylalanine-tRNA ligase complex"/>
    <property type="evidence" value="ECO:0007669"/>
    <property type="project" value="TreeGrafter"/>
</dbReference>
<dbReference type="Pfam" id="PF03483">
    <property type="entry name" value="B3_4"/>
    <property type="match status" value="1"/>
</dbReference>
<keyword evidence="12 15" id="KW-0648">Protein biosynthesis</keyword>
<evidence type="ECO:0000256" key="3">
    <source>
        <dbReference type="ARBA" id="ARBA00011209"/>
    </source>
</evidence>
<keyword evidence="11 16" id="KW-0694">RNA-binding</keyword>
<dbReference type="Pfam" id="PF03147">
    <property type="entry name" value="FDX-ACB"/>
    <property type="match status" value="1"/>
</dbReference>
<evidence type="ECO:0000256" key="13">
    <source>
        <dbReference type="ARBA" id="ARBA00023146"/>
    </source>
</evidence>
<evidence type="ECO:0000256" key="12">
    <source>
        <dbReference type="ARBA" id="ARBA00022917"/>
    </source>
</evidence>
<dbReference type="PANTHER" id="PTHR10947:SF0">
    <property type="entry name" value="PHENYLALANINE--TRNA LIGASE BETA SUBUNIT"/>
    <property type="match status" value="1"/>
</dbReference>
<dbReference type="PROSITE" id="PS51483">
    <property type="entry name" value="B5"/>
    <property type="match status" value="1"/>
</dbReference>
<feature type="domain" description="TRNA-binding" evidence="17">
    <location>
        <begin position="39"/>
        <end position="146"/>
    </location>
</feature>
<dbReference type="Pfam" id="PF01588">
    <property type="entry name" value="tRNA_bind"/>
    <property type="match status" value="1"/>
</dbReference>
<dbReference type="InterPro" id="IPR041616">
    <property type="entry name" value="PheRS_beta_core"/>
</dbReference>
<evidence type="ECO:0000256" key="11">
    <source>
        <dbReference type="ARBA" id="ARBA00022884"/>
    </source>
</evidence>
<keyword evidence="13 15" id="KW-0030">Aminoacyl-tRNA synthetase</keyword>
<evidence type="ECO:0000256" key="15">
    <source>
        <dbReference type="HAMAP-Rule" id="MF_00283"/>
    </source>
</evidence>
<dbReference type="SUPFAM" id="SSF46955">
    <property type="entry name" value="Putative DNA-binding domain"/>
    <property type="match status" value="1"/>
</dbReference>
<keyword evidence="9 15" id="KW-0067">ATP-binding</keyword>
<dbReference type="FunFam" id="3.50.40.10:FF:000001">
    <property type="entry name" value="Phenylalanine--tRNA ligase beta subunit"/>
    <property type="match status" value="1"/>
</dbReference>
<dbReference type="CDD" id="cd02796">
    <property type="entry name" value="tRNA_bind_bactPheRS"/>
    <property type="match status" value="1"/>
</dbReference>
<protein>
    <recommendedName>
        <fullName evidence="15">Phenylalanine--tRNA ligase beta subunit</fullName>
        <ecNumber evidence="15">6.1.1.20</ecNumber>
    </recommendedName>
    <alternativeName>
        <fullName evidence="15">Phenylalanyl-tRNA synthetase beta subunit</fullName>
        <shortName evidence="15">PheRS</shortName>
    </alternativeName>
</protein>
<comment type="subcellular location">
    <subcellularLocation>
        <location evidence="1 15">Cytoplasm</location>
    </subcellularLocation>
</comment>
<comment type="subunit">
    <text evidence="3 15">Tetramer of two alpha and two beta subunits.</text>
</comment>
<dbReference type="SMART" id="SM00874">
    <property type="entry name" value="B5"/>
    <property type="match status" value="1"/>
</dbReference>
<dbReference type="InterPro" id="IPR004532">
    <property type="entry name" value="Phe-tRNA-ligase_IIc_bsu_bact"/>
</dbReference>
<dbReference type="SUPFAM" id="SSF50249">
    <property type="entry name" value="Nucleic acid-binding proteins"/>
    <property type="match status" value="1"/>
</dbReference>
<feature type="binding site" evidence="15">
    <location>
        <position position="450"/>
    </location>
    <ligand>
        <name>Mg(2+)</name>
        <dbReference type="ChEBI" id="CHEBI:18420"/>
        <note>shared with alpha subunit</note>
    </ligand>
</feature>
<dbReference type="SUPFAM" id="SSF54991">
    <property type="entry name" value="Anticodon-binding domain of PheRS"/>
    <property type="match status" value="1"/>
</dbReference>
<dbReference type="GO" id="GO:0006432">
    <property type="term" value="P:phenylalanyl-tRNA aminoacylation"/>
    <property type="evidence" value="ECO:0007669"/>
    <property type="project" value="UniProtKB-UniRule"/>
</dbReference>
<dbReference type="SMART" id="SM00873">
    <property type="entry name" value="B3_4"/>
    <property type="match status" value="1"/>
</dbReference>
<evidence type="ECO:0000256" key="7">
    <source>
        <dbReference type="ARBA" id="ARBA00022723"/>
    </source>
</evidence>
<dbReference type="EC" id="6.1.1.20" evidence="15"/>
<feature type="binding site" evidence="15">
    <location>
        <position position="460"/>
    </location>
    <ligand>
        <name>Mg(2+)</name>
        <dbReference type="ChEBI" id="CHEBI:18420"/>
        <note>shared with alpha subunit</note>
    </ligand>
</feature>
<accession>A0A1M5TAK0</accession>
<evidence type="ECO:0000256" key="4">
    <source>
        <dbReference type="ARBA" id="ARBA00022490"/>
    </source>
</evidence>
<dbReference type="Gene3D" id="3.30.56.10">
    <property type="match status" value="2"/>
</dbReference>
<dbReference type="PROSITE" id="PS50886">
    <property type="entry name" value="TRBD"/>
    <property type="match status" value="1"/>
</dbReference>
<dbReference type="InterPro" id="IPR033714">
    <property type="entry name" value="tRNA_bind_bactPheRS"/>
</dbReference>
<dbReference type="Pfam" id="PF03484">
    <property type="entry name" value="B5"/>
    <property type="match status" value="1"/>
</dbReference>
<dbReference type="OrthoDB" id="9805455at2"/>
<evidence type="ECO:0000256" key="10">
    <source>
        <dbReference type="ARBA" id="ARBA00022842"/>
    </source>
</evidence>
<comment type="catalytic activity">
    <reaction evidence="14 15">
        <text>tRNA(Phe) + L-phenylalanine + ATP = L-phenylalanyl-tRNA(Phe) + AMP + diphosphate + H(+)</text>
        <dbReference type="Rhea" id="RHEA:19413"/>
        <dbReference type="Rhea" id="RHEA-COMP:9668"/>
        <dbReference type="Rhea" id="RHEA-COMP:9699"/>
        <dbReference type="ChEBI" id="CHEBI:15378"/>
        <dbReference type="ChEBI" id="CHEBI:30616"/>
        <dbReference type="ChEBI" id="CHEBI:33019"/>
        <dbReference type="ChEBI" id="CHEBI:58095"/>
        <dbReference type="ChEBI" id="CHEBI:78442"/>
        <dbReference type="ChEBI" id="CHEBI:78531"/>
        <dbReference type="ChEBI" id="CHEBI:456215"/>
        <dbReference type="EC" id="6.1.1.20"/>
    </reaction>
</comment>
<organism evidence="20 21">
    <name type="scientific">Thermosipho atlanticus DSM 15807</name>
    <dbReference type="NCBI Taxonomy" id="1123380"/>
    <lineage>
        <taxon>Bacteria</taxon>
        <taxon>Thermotogati</taxon>
        <taxon>Thermotogota</taxon>
        <taxon>Thermotogae</taxon>
        <taxon>Thermotogales</taxon>
        <taxon>Fervidobacteriaceae</taxon>
        <taxon>Thermosipho</taxon>
    </lineage>
</organism>
<name>A0A1M5TAK0_9BACT</name>
<dbReference type="InterPro" id="IPR012340">
    <property type="entry name" value="NA-bd_OB-fold"/>
</dbReference>
<dbReference type="STRING" id="1123380.SAMN02745199_1257"/>
<dbReference type="PROSITE" id="PS51447">
    <property type="entry name" value="FDX_ACB"/>
    <property type="match status" value="1"/>
</dbReference>
<evidence type="ECO:0000256" key="9">
    <source>
        <dbReference type="ARBA" id="ARBA00022840"/>
    </source>
</evidence>
<dbReference type="SMART" id="SM00896">
    <property type="entry name" value="FDX-ACB"/>
    <property type="match status" value="1"/>
</dbReference>
<evidence type="ECO:0000259" key="18">
    <source>
        <dbReference type="PROSITE" id="PS51447"/>
    </source>
</evidence>
<dbReference type="InterPro" id="IPR020825">
    <property type="entry name" value="Phe-tRNA_synthase-like_B3/B4"/>
</dbReference>
<dbReference type="SUPFAM" id="SSF56037">
    <property type="entry name" value="PheT/TilS domain"/>
    <property type="match status" value="1"/>
</dbReference>
<dbReference type="RefSeq" id="WP_073073290.1">
    <property type="nucleotide sequence ID" value="NZ_FQXN01000004.1"/>
</dbReference>
<dbReference type="Gene3D" id="2.40.50.140">
    <property type="entry name" value="Nucleic acid-binding proteins"/>
    <property type="match status" value="1"/>
</dbReference>
<dbReference type="InterPro" id="IPR005146">
    <property type="entry name" value="B3/B4_tRNA-bd"/>
</dbReference>
<dbReference type="Gene3D" id="3.30.70.380">
    <property type="entry name" value="Ferrodoxin-fold anticodon-binding domain"/>
    <property type="match status" value="1"/>
</dbReference>
<evidence type="ECO:0000313" key="20">
    <source>
        <dbReference type="EMBL" id="SHH47752.1"/>
    </source>
</evidence>